<dbReference type="Proteomes" id="UP001478133">
    <property type="component" value="Unassembled WGS sequence"/>
</dbReference>
<sequence>MTEEFNKFLKWSYLDHNCSRRIEPDAPKEIKIEAKKADKDYFKRTGRHMLKIDY</sequence>
<reference evidence="1 2" key="1">
    <citation type="submission" date="2024-03" db="EMBL/GenBank/DDBJ databases">
        <title>Human intestinal bacterial collection.</title>
        <authorList>
            <person name="Pauvert C."/>
            <person name="Hitch T.C.A."/>
            <person name="Clavel T."/>
        </authorList>
    </citation>
    <scope>NUCLEOTIDE SEQUENCE [LARGE SCALE GENOMIC DNA]</scope>
    <source>
        <strain evidence="1 2">CLA-AP-H18</strain>
    </source>
</reference>
<gene>
    <name evidence="1" type="ORF">ABFO16_08590</name>
</gene>
<dbReference type="EMBL" id="JBBMFI010000042">
    <property type="protein sequence ID" value="MEQ2566291.1"/>
    <property type="molecule type" value="Genomic_DNA"/>
</dbReference>
<evidence type="ECO:0000313" key="2">
    <source>
        <dbReference type="Proteomes" id="UP001478133"/>
    </source>
</evidence>
<keyword evidence="2" id="KW-1185">Reference proteome</keyword>
<protein>
    <submittedName>
        <fullName evidence="1">Uncharacterized protein</fullName>
    </submittedName>
</protein>
<evidence type="ECO:0000313" key="1">
    <source>
        <dbReference type="EMBL" id="MEQ2566291.1"/>
    </source>
</evidence>
<organism evidence="1 2">
    <name type="scientific">Ruminococcoides intestinihominis</name>
    <dbReference type="NCBI Taxonomy" id="3133161"/>
    <lineage>
        <taxon>Bacteria</taxon>
        <taxon>Bacillati</taxon>
        <taxon>Bacillota</taxon>
        <taxon>Clostridia</taxon>
        <taxon>Eubacteriales</taxon>
        <taxon>Oscillospiraceae</taxon>
        <taxon>Ruminococcoides</taxon>
    </lineage>
</organism>
<name>A0ABV1HVD7_9FIRM</name>
<dbReference type="RefSeq" id="WP_329980510.1">
    <property type="nucleotide sequence ID" value="NZ_JBBMEY010000048.1"/>
</dbReference>
<accession>A0ABV1HVD7</accession>
<proteinExistence type="predicted"/>
<comment type="caution">
    <text evidence="1">The sequence shown here is derived from an EMBL/GenBank/DDBJ whole genome shotgun (WGS) entry which is preliminary data.</text>
</comment>